<organism evidence="1 2">
    <name type="scientific">Larimichthys crocea</name>
    <name type="common">Large yellow croaker</name>
    <name type="synonym">Pseudosciaena crocea</name>
    <dbReference type="NCBI Taxonomy" id="215358"/>
    <lineage>
        <taxon>Eukaryota</taxon>
        <taxon>Metazoa</taxon>
        <taxon>Chordata</taxon>
        <taxon>Craniata</taxon>
        <taxon>Vertebrata</taxon>
        <taxon>Euteleostomi</taxon>
        <taxon>Actinopterygii</taxon>
        <taxon>Neopterygii</taxon>
        <taxon>Teleostei</taxon>
        <taxon>Neoteleostei</taxon>
        <taxon>Acanthomorphata</taxon>
        <taxon>Eupercaria</taxon>
        <taxon>Sciaenidae</taxon>
        <taxon>Larimichthys</taxon>
    </lineage>
</organism>
<proteinExistence type="predicted"/>
<dbReference type="Proteomes" id="UP000793456">
    <property type="component" value="Chromosome XVI"/>
</dbReference>
<dbReference type="EMBL" id="CM011689">
    <property type="protein sequence ID" value="TMS09132.1"/>
    <property type="molecule type" value="Genomic_DNA"/>
</dbReference>
<sequence>MDMTTCLKSLLLAIQEYRGGRTAQSAAQLLKQVKEVSGLKCDQLLSSGQVLPSECVSGLVELVGNPNTSPNVTSSIISLLAQLARCLNNLLSRAWIMISYVFFTQCLQVLQKLTYNTRIFQSTNYIHELIAFLVTNIQSNNDDVIMLCLGLMANLCRDNHSVQSHIKTMDNVKSFYRTLIDLLAHNSLTVVVFTLSILASLIMNEKVGEKLFDAKNIYQTFQLVFNIIVNGDGTLTKKYSVDLLVLELLLAMCSVSGLRSQLCAVVFRPAAPKLRAADRKQGTGLDAEHKAEPGLALAQWLSSPVEGAESCSLQVLQLLNELLQEALAADSVSDCVLSFVDMLLPVLLGLLKGLDPSQGDAHQRKHCHRITRVTSLLLDIL</sequence>
<protein>
    <submittedName>
        <fullName evidence="1">Uncharacterized protein</fullName>
    </submittedName>
</protein>
<reference evidence="1" key="1">
    <citation type="submission" date="2018-11" db="EMBL/GenBank/DDBJ databases">
        <title>The sequence and de novo assembly of Larimichthys crocea genome using PacBio and Hi-C technologies.</title>
        <authorList>
            <person name="Xu P."/>
            <person name="Chen B."/>
            <person name="Zhou Z."/>
            <person name="Ke Q."/>
            <person name="Wu Y."/>
            <person name="Bai H."/>
            <person name="Pu F."/>
        </authorList>
    </citation>
    <scope>NUCLEOTIDE SEQUENCE</scope>
    <source>
        <tissue evidence="1">Muscle</tissue>
    </source>
</reference>
<evidence type="ECO:0000313" key="2">
    <source>
        <dbReference type="Proteomes" id="UP000793456"/>
    </source>
</evidence>
<gene>
    <name evidence="1" type="ORF">E3U43_014679</name>
</gene>
<evidence type="ECO:0000313" key="1">
    <source>
        <dbReference type="EMBL" id="TMS09132.1"/>
    </source>
</evidence>
<keyword evidence="2" id="KW-1185">Reference proteome</keyword>
<name>A0ACD3QPN4_LARCR</name>
<comment type="caution">
    <text evidence="1">The sequence shown here is derived from an EMBL/GenBank/DDBJ whole genome shotgun (WGS) entry which is preliminary data.</text>
</comment>
<accession>A0ACD3QPN4</accession>